<feature type="compositionally biased region" description="Polar residues" evidence="1">
    <location>
        <begin position="536"/>
        <end position="548"/>
    </location>
</feature>
<reference evidence="3" key="1">
    <citation type="submission" date="2016-03" db="EMBL/GenBank/DDBJ databases">
        <title>Updated assembly of Pseudogymnoascus destructans, the fungus causing white-nose syndrome of bats.</title>
        <authorList>
            <person name="Palmer J.M."/>
            <person name="Drees K.P."/>
            <person name="Foster J.T."/>
            <person name="Lindner D.L."/>
        </authorList>
    </citation>
    <scope>NUCLEOTIDE SEQUENCE [LARGE SCALE GENOMIC DNA]</scope>
    <source>
        <strain evidence="3">20631-21</strain>
    </source>
</reference>
<dbReference type="AlphaFoldDB" id="A0A177A954"/>
<keyword evidence="2" id="KW-0812">Transmembrane</keyword>
<dbReference type="InterPro" id="IPR015915">
    <property type="entry name" value="Kelch-typ_b-propeller"/>
</dbReference>
<dbReference type="RefSeq" id="XP_024323969.1">
    <property type="nucleotide sequence ID" value="XM_024468786.1"/>
</dbReference>
<dbReference type="GeneID" id="36288228"/>
<evidence type="ECO:0000256" key="2">
    <source>
        <dbReference type="SAM" id="Phobius"/>
    </source>
</evidence>
<dbReference type="SUPFAM" id="SSF50965">
    <property type="entry name" value="Galactose oxidase, central domain"/>
    <property type="match status" value="1"/>
</dbReference>
<name>A0A177A954_9PEZI</name>
<dbReference type="EMBL" id="KV441396">
    <property type="protein sequence ID" value="OAF58685.1"/>
    <property type="molecule type" value="Genomic_DNA"/>
</dbReference>
<dbReference type="CDD" id="cd12087">
    <property type="entry name" value="TM_EGFR-like"/>
    <property type="match status" value="1"/>
</dbReference>
<keyword evidence="2" id="KW-0472">Membrane</keyword>
<feature type="compositionally biased region" description="Polar residues" evidence="1">
    <location>
        <begin position="479"/>
        <end position="498"/>
    </location>
</feature>
<gene>
    <name evidence="3" type="ORF">VC83_05161</name>
</gene>
<evidence type="ECO:0000256" key="1">
    <source>
        <dbReference type="SAM" id="MobiDB-lite"/>
    </source>
</evidence>
<feature type="compositionally biased region" description="Polar residues" evidence="1">
    <location>
        <begin position="709"/>
        <end position="719"/>
    </location>
</feature>
<dbReference type="Proteomes" id="UP000077154">
    <property type="component" value="Unassembled WGS sequence"/>
</dbReference>
<dbReference type="InterPro" id="IPR011043">
    <property type="entry name" value="Gal_Oxase/kelch_b-propeller"/>
</dbReference>
<accession>A0A177A954</accession>
<feature type="compositionally biased region" description="Polar residues" evidence="1">
    <location>
        <begin position="685"/>
        <end position="695"/>
    </location>
</feature>
<dbReference type="OrthoDB" id="5352000at2759"/>
<evidence type="ECO:0008006" key="4">
    <source>
        <dbReference type="Google" id="ProtNLM"/>
    </source>
</evidence>
<dbReference type="Gene3D" id="2.120.10.80">
    <property type="entry name" value="Kelch-type beta propeller"/>
    <property type="match status" value="1"/>
</dbReference>
<proteinExistence type="predicted"/>
<keyword evidence="2" id="KW-1133">Transmembrane helix</keyword>
<feature type="region of interest" description="Disordered" evidence="1">
    <location>
        <begin position="669"/>
        <end position="728"/>
    </location>
</feature>
<organism evidence="3">
    <name type="scientific">Pseudogymnoascus destructans</name>
    <dbReference type="NCBI Taxonomy" id="655981"/>
    <lineage>
        <taxon>Eukaryota</taxon>
        <taxon>Fungi</taxon>
        <taxon>Dikarya</taxon>
        <taxon>Ascomycota</taxon>
        <taxon>Pezizomycotina</taxon>
        <taxon>Leotiomycetes</taxon>
        <taxon>Thelebolales</taxon>
        <taxon>Thelebolaceae</taxon>
        <taxon>Pseudogymnoascus</taxon>
    </lineage>
</organism>
<dbReference type="VEuPathDB" id="FungiDB:GMDG_05892"/>
<sequence>MSMSLPVPAVPLSGCSTIYNNTLYTYSADAFQALPLDKGASWEQLPAGVSVTGAVCVQATSHNASSPAALYIVGGSANASGTSYQGLQRYIFQDSTWESISLSSAVTQNRLYHNAIYLNASSSIFIYAGNQDGTKQLSSESFTISTIAPYEVRSFPSIAPPGTEPMLLTWSDSQAAMLGGSDANTKVMLFKQTTDPMLAWEDSKITLDAPLKSDGTVKTAIVNGDDKSKSLYTFDMTVSPNSVNRMLLVDQNGKPMTNAKALKSRSSNEVRDIAERATLTATDWPPYNVSLAPKTTRTKYSIAQDADDRIIISGGNKDDVLSIFKARENSWENAAALLSKAQVPIGTQNTPTSVSKEAPAASSSAAVAAEASSQLRRRLLGIIIGSVGGFVVIVLAILFCIRRRRKQRVFAEAGHQRRASGIPDEKDPMEFADRGMRFDPTKRYQEHAPKTSQASYSSMTILMGKISSTQQPALGRRGGSNSSTASSNFNKNYKNTISKPIPQGSAVPETYARTERPPVVGGSNAGPTPRPRGSGVNRQGSTRRSSGWNRYWSGGSALNVLGFGNKRATYGSQSDQGSMYSETAHSTRGTQQSAMVPPLNLGSQKGRLSQVASGSPTIAHQERNLPLEEGMSGKIERPHSAVSSVSSYGDLRDAYPGVASSINEEHQTWTPVGGERGWNQGERVASSSYTESQYGTPRATMVEGRSGHQGLNEQSTDMSWLNLGDNRH</sequence>
<protein>
    <recommendedName>
        <fullName evidence="4">Pre-mRNA splicing factor CLF1</fullName>
    </recommendedName>
</protein>
<dbReference type="eggNOG" id="ENOG502RYQG">
    <property type="taxonomic scope" value="Eukaryota"/>
</dbReference>
<evidence type="ECO:0000313" key="3">
    <source>
        <dbReference type="EMBL" id="OAF58685.1"/>
    </source>
</evidence>
<feature type="transmembrane region" description="Helical" evidence="2">
    <location>
        <begin position="379"/>
        <end position="401"/>
    </location>
</feature>
<feature type="region of interest" description="Disordered" evidence="1">
    <location>
        <begin position="470"/>
        <end position="549"/>
    </location>
</feature>